<evidence type="ECO:0000313" key="2">
    <source>
        <dbReference type="Proteomes" id="UP000001567"/>
    </source>
</evidence>
<gene>
    <name evidence="1" type="ordered locus">Pars_0885</name>
</gene>
<dbReference type="SUPFAM" id="SSF64307">
    <property type="entry name" value="SirA-like"/>
    <property type="match status" value="1"/>
</dbReference>
<dbReference type="HOGENOM" id="CLU_193461_0_0_2"/>
<evidence type="ECO:0008006" key="3">
    <source>
        <dbReference type="Google" id="ProtNLM"/>
    </source>
</evidence>
<dbReference type="InterPro" id="IPR036868">
    <property type="entry name" value="TusA-like_sf"/>
</dbReference>
<dbReference type="AlphaFoldDB" id="A4WJA3"/>
<name>A4WJA3_PYRAR</name>
<reference evidence="1 2" key="1">
    <citation type="submission" date="2007-04" db="EMBL/GenBank/DDBJ databases">
        <title>Complete sequence of Pyrobaculum arsenaticum DSM 13514.</title>
        <authorList>
            <consortium name="US DOE Joint Genome Institute"/>
            <person name="Copeland A."/>
            <person name="Lucas S."/>
            <person name="Lapidus A."/>
            <person name="Barry K."/>
            <person name="Glavina del Rio T."/>
            <person name="Dalin E."/>
            <person name="Tice H."/>
            <person name="Pitluck S."/>
            <person name="Chain P."/>
            <person name="Malfatti S."/>
            <person name="Shin M."/>
            <person name="Vergez L."/>
            <person name="Schmutz J."/>
            <person name="Larimer F."/>
            <person name="Land M."/>
            <person name="Hauser L."/>
            <person name="Kyrpides N."/>
            <person name="Mikhailova N."/>
            <person name="Cozen A.E."/>
            <person name="Fitz-Gibbon S.T."/>
            <person name="House C.H."/>
            <person name="Saltikov C."/>
            <person name="Lowe T.M."/>
            <person name="Richardson P."/>
        </authorList>
    </citation>
    <scope>NUCLEOTIDE SEQUENCE [LARGE SCALE GENOMIC DNA]</scope>
    <source>
        <strain evidence="2">ATCC 700994 / DSM 13514 / JCM 11321 / PZ6</strain>
    </source>
</reference>
<sequence length="83" mass="9406">MSLFINCRLQYSVDELAVPGCPEGSLRAVAYIKEKQPGELVVKTVDEDCVKVLKLVLPLFNYFVVDEYREGEFHAVKVKRGKS</sequence>
<dbReference type="STRING" id="340102.Pars_0885"/>
<proteinExistence type="predicted"/>
<dbReference type="Proteomes" id="UP000001567">
    <property type="component" value="Chromosome"/>
</dbReference>
<organism evidence="1 2">
    <name type="scientific">Pyrobaculum arsenaticum (strain DSM 13514 / JCM 11321 / PZ6)</name>
    <dbReference type="NCBI Taxonomy" id="340102"/>
    <lineage>
        <taxon>Archaea</taxon>
        <taxon>Thermoproteota</taxon>
        <taxon>Thermoprotei</taxon>
        <taxon>Thermoproteales</taxon>
        <taxon>Thermoproteaceae</taxon>
        <taxon>Pyrobaculum</taxon>
    </lineage>
</organism>
<evidence type="ECO:0000313" key="1">
    <source>
        <dbReference type="EMBL" id="ABP50470.1"/>
    </source>
</evidence>
<dbReference type="KEGG" id="pas:Pars_0885"/>
<dbReference type="EMBL" id="CP000660">
    <property type="protein sequence ID" value="ABP50470.1"/>
    <property type="molecule type" value="Genomic_DNA"/>
</dbReference>
<protein>
    <recommendedName>
        <fullName evidence="3">Sulfurtransferase TusA family protein</fullName>
    </recommendedName>
</protein>
<accession>A4WJA3</accession>